<accession>A0A0S4IQ52</accession>
<evidence type="ECO:0008006" key="6">
    <source>
        <dbReference type="Google" id="ProtNLM"/>
    </source>
</evidence>
<dbReference type="GO" id="GO:0016702">
    <property type="term" value="F:oxidoreductase activity, acting on single donors with incorporation of molecular oxygen, incorporation of two atoms of oxygen"/>
    <property type="evidence" value="ECO:0007669"/>
    <property type="project" value="InterPro"/>
</dbReference>
<sequence length="266" mass="28751">MSHRVPPQCAEEACALSDFTQLSMTDLNEAAWVTQSSGEAYSRNPTSWDSEQHVLLPAQLTSSDEVTRMNAQRAWNRNLRTIGTRTFLSTPTLSVTAFVLPAGTQLDLHDHPGMTVLQALVVGNLSALSLDWADSSLTQKEAPTREGVVVHSGILNEGDRHVIRPSEGGVLHHLSSLHDQQQSSSSNSNDRGGSSGITVFVDFITPPYFAPPACSLCTYYKLSATKGGEAMAPRSYTSSLTKGDKVWLTPDHTYDGPDMVPLIPVG</sequence>
<dbReference type="PANTHER" id="PTHR22966">
    <property type="entry name" value="2-AMINOETHANETHIOL DIOXYGENASE"/>
    <property type="match status" value="1"/>
</dbReference>
<evidence type="ECO:0000256" key="2">
    <source>
        <dbReference type="ARBA" id="ARBA00023002"/>
    </source>
</evidence>
<keyword evidence="3" id="KW-0408">Iron</keyword>
<evidence type="ECO:0000256" key="1">
    <source>
        <dbReference type="ARBA" id="ARBA00022723"/>
    </source>
</evidence>
<dbReference type="PANTHER" id="PTHR22966:SF61">
    <property type="entry name" value="2-AMINOETHANETHIOL DIOXYGENASE"/>
    <property type="match status" value="1"/>
</dbReference>
<reference evidence="5" key="1">
    <citation type="submission" date="2015-09" db="EMBL/GenBank/DDBJ databases">
        <authorList>
            <consortium name="Pathogen Informatics"/>
        </authorList>
    </citation>
    <scope>NUCLEOTIDE SEQUENCE [LARGE SCALE GENOMIC DNA]</scope>
    <source>
        <strain evidence="5">Lake Konstanz</strain>
    </source>
</reference>
<dbReference type="Pfam" id="PF07847">
    <property type="entry name" value="PCO_ADO"/>
    <property type="match status" value="1"/>
</dbReference>
<dbReference type="SUPFAM" id="SSF51182">
    <property type="entry name" value="RmlC-like cupins"/>
    <property type="match status" value="1"/>
</dbReference>
<dbReference type="EMBL" id="CYKH01000261">
    <property type="protein sequence ID" value="CUF18718.1"/>
    <property type="molecule type" value="Genomic_DNA"/>
</dbReference>
<dbReference type="InterPro" id="IPR012864">
    <property type="entry name" value="PCO/ADO"/>
</dbReference>
<dbReference type="VEuPathDB" id="TriTrypDB:BSAL_59915"/>
<dbReference type="AlphaFoldDB" id="A0A0S4IQ52"/>
<keyword evidence="5" id="KW-1185">Reference proteome</keyword>
<protein>
    <recommendedName>
        <fullName evidence="6">Cysteine dioxygenase</fullName>
    </recommendedName>
</protein>
<gene>
    <name evidence="4" type="ORF">BSAL_59915</name>
</gene>
<dbReference type="OrthoDB" id="271433at2759"/>
<keyword evidence="1" id="KW-0479">Metal-binding</keyword>
<name>A0A0S4IQ52_BODSA</name>
<organism evidence="4 5">
    <name type="scientific">Bodo saltans</name>
    <name type="common">Flagellated protozoan</name>
    <dbReference type="NCBI Taxonomy" id="75058"/>
    <lineage>
        <taxon>Eukaryota</taxon>
        <taxon>Discoba</taxon>
        <taxon>Euglenozoa</taxon>
        <taxon>Kinetoplastea</taxon>
        <taxon>Metakinetoplastina</taxon>
        <taxon>Eubodonida</taxon>
        <taxon>Bodonidae</taxon>
        <taxon>Bodo</taxon>
    </lineage>
</organism>
<evidence type="ECO:0000313" key="5">
    <source>
        <dbReference type="Proteomes" id="UP000051952"/>
    </source>
</evidence>
<dbReference type="OMA" id="PGMTVWQ"/>
<evidence type="ECO:0000256" key="3">
    <source>
        <dbReference type="ARBA" id="ARBA00023004"/>
    </source>
</evidence>
<dbReference type="Proteomes" id="UP000051952">
    <property type="component" value="Unassembled WGS sequence"/>
</dbReference>
<keyword evidence="2" id="KW-0560">Oxidoreductase</keyword>
<proteinExistence type="predicted"/>
<dbReference type="InterPro" id="IPR011051">
    <property type="entry name" value="RmlC_Cupin_sf"/>
</dbReference>
<evidence type="ECO:0000313" key="4">
    <source>
        <dbReference type="EMBL" id="CUF18718.1"/>
    </source>
</evidence>
<dbReference type="GO" id="GO:0046872">
    <property type="term" value="F:metal ion binding"/>
    <property type="evidence" value="ECO:0007669"/>
    <property type="project" value="UniProtKB-KW"/>
</dbReference>